<gene>
    <name evidence="6" type="ORF">LANO_0C01068G</name>
</gene>
<evidence type="ECO:0000256" key="4">
    <source>
        <dbReference type="SAM" id="MobiDB-lite"/>
    </source>
</evidence>
<feature type="domain" description="Symplekin/Pta1 N-terminal" evidence="5">
    <location>
        <begin position="87"/>
        <end position="318"/>
    </location>
</feature>
<dbReference type="EMBL" id="LT598446">
    <property type="protein sequence ID" value="SCU84329.1"/>
    <property type="molecule type" value="Genomic_DNA"/>
</dbReference>
<dbReference type="PANTHER" id="PTHR15245:SF20">
    <property type="entry name" value="SYMPLEKIN"/>
    <property type="match status" value="1"/>
</dbReference>
<keyword evidence="3" id="KW-0539">Nucleus</keyword>
<evidence type="ECO:0000313" key="7">
    <source>
        <dbReference type="Proteomes" id="UP000189911"/>
    </source>
</evidence>
<keyword evidence="7" id="KW-1185">Reference proteome</keyword>
<dbReference type="InterPro" id="IPR021850">
    <property type="entry name" value="Symplekin/Pta1"/>
</dbReference>
<name>A0A1G4J3R1_9SACH</name>
<dbReference type="OrthoDB" id="331600at2759"/>
<dbReference type="InterPro" id="IPR011989">
    <property type="entry name" value="ARM-like"/>
</dbReference>
<dbReference type="GO" id="GO:0006397">
    <property type="term" value="P:mRNA processing"/>
    <property type="evidence" value="ECO:0007669"/>
    <property type="project" value="UniProtKB-KW"/>
</dbReference>
<evidence type="ECO:0000256" key="3">
    <source>
        <dbReference type="ARBA" id="ARBA00023242"/>
    </source>
</evidence>
<dbReference type="AlphaFoldDB" id="A0A1G4J3R1"/>
<keyword evidence="2" id="KW-0507">mRNA processing</keyword>
<dbReference type="InterPro" id="IPR032460">
    <property type="entry name" value="Symplekin/Pta1_N"/>
</dbReference>
<dbReference type="PANTHER" id="PTHR15245">
    <property type="entry name" value="SYMPLEKIN-RELATED"/>
    <property type="match status" value="1"/>
</dbReference>
<dbReference type="Proteomes" id="UP000189911">
    <property type="component" value="Chromosome C"/>
</dbReference>
<reference evidence="7" key="1">
    <citation type="submission" date="2016-03" db="EMBL/GenBank/DDBJ databases">
        <authorList>
            <person name="Devillers Hugo."/>
        </authorList>
    </citation>
    <scope>NUCLEOTIDE SEQUENCE [LARGE SCALE GENOMIC DNA]</scope>
</reference>
<sequence>MSGEVAQLAQARTLAMQTKPGEMLPKVLETAMALYRSTTDPSNDLGKLCARLFIDVMSHEEVNSSEKPFIASQHLAILSQLCRTKKDHAILRDGILGFSRCYEWLFDLVAKTSNKELWDTICQFKGFILSKWKTSYPLPPSTDPLEDHGRSLGVKLAMVRFIATLVIVHTQGTSGISIASVPDSHPVITSKSQLESGAKKLLDYLLAYLSEEPMMVSSLFMGVLNCLSFIMKQRPQAANRILNGVLRFNVDNKYQQDSESVLQYRLAKRFVERCYKVFVQFGLKSQLIRNSGSSSQYHAKLTKISQTLHVIGEETKSKGILNFDANQMERKMPLREKEKYIASLKVSSQSPPSRSEGQLLRPTPDMQLLNELQKYAMSKSSSTGFFNTSPVAFDNTYASVYSLMNSKHSEIDLSKLSPSVMAKICTECLYQTDTNKIISGLSIVASRYTDLMNKASTSIDSRKRPLEDDINGPQTVKKREVTKLPEDEDVSEDEDKQEFTLGTPAPMSEDEKKEHFSRVLAHIIAVKDSEEESANNNEASAHLLHKVRLLNWNNKTSWLTLLARLATRGVNHNEEMSNTARLAIYEYFLEDFANRIAVVIEWLSEEWYYETLQNNAGARETPIYDKWSFKVLDALIPVLEPSHRRLFIRLVSELPRLTQQHIDRIRSLCLDPLRSSLGFQSLKFMIMFRPPVKQSIENILIVMKEQDESVKEQCESILRKFY</sequence>
<accession>A0A1G4J3R1</accession>
<evidence type="ECO:0000256" key="1">
    <source>
        <dbReference type="ARBA" id="ARBA00004123"/>
    </source>
</evidence>
<feature type="compositionally biased region" description="Acidic residues" evidence="4">
    <location>
        <begin position="486"/>
        <end position="496"/>
    </location>
</feature>
<protein>
    <submittedName>
        <fullName evidence="6">LANO_0C01068g1_1</fullName>
    </submittedName>
</protein>
<evidence type="ECO:0000259" key="5">
    <source>
        <dbReference type="Pfam" id="PF11935"/>
    </source>
</evidence>
<dbReference type="Gene3D" id="1.25.10.10">
    <property type="entry name" value="Leucine-rich Repeat Variant"/>
    <property type="match status" value="1"/>
</dbReference>
<evidence type="ECO:0000256" key="2">
    <source>
        <dbReference type="ARBA" id="ARBA00022664"/>
    </source>
</evidence>
<feature type="region of interest" description="Disordered" evidence="4">
    <location>
        <begin position="458"/>
        <end position="512"/>
    </location>
</feature>
<comment type="subcellular location">
    <subcellularLocation>
        <location evidence="1">Nucleus</location>
    </subcellularLocation>
</comment>
<dbReference type="GO" id="GO:0005847">
    <property type="term" value="C:mRNA cleavage and polyadenylation specificity factor complex"/>
    <property type="evidence" value="ECO:0007669"/>
    <property type="project" value="TreeGrafter"/>
</dbReference>
<organism evidence="6 7">
    <name type="scientific">Lachancea nothofagi CBS 11611</name>
    <dbReference type="NCBI Taxonomy" id="1266666"/>
    <lineage>
        <taxon>Eukaryota</taxon>
        <taxon>Fungi</taxon>
        <taxon>Dikarya</taxon>
        <taxon>Ascomycota</taxon>
        <taxon>Saccharomycotina</taxon>
        <taxon>Saccharomycetes</taxon>
        <taxon>Saccharomycetales</taxon>
        <taxon>Saccharomycetaceae</taxon>
        <taxon>Lachancea</taxon>
    </lineage>
</organism>
<dbReference type="Pfam" id="PF11935">
    <property type="entry name" value="SYMPK_PTA1_N"/>
    <property type="match status" value="1"/>
</dbReference>
<proteinExistence type="predicted"/>
<evidence type="ECO:0000313" key="6">
    <source>
        <dbReference type="EMBL" id="SCU84329.1"/>
    </source>
</evidence>